<evidence type="ECO:0000313" key="1">
    <source>
        <dbReference type="EMBL" id="KAH7850631.1"/>
    </source>
</evidence>
<name>A0ACB7YAS9_9ERIC</name>
<comment type="caution">
    <text evidence="1">The sequence shown here is derived from an EMBL/GenBank/DDBJ whole genome shotgun (WGS) entry which is preliminary data.</text>
</comment>
<gene>
    <name evidence="1" type="ORF">Vadar_000658</name>
</gene>
<dbReference type="EMBL" id="CM037158">
    <property type="protein sequence ID" value="KAH7850631.1"/>
    <property type="molecule type" value="Genomic_DNA"/>
</dbReference>
<accession>A0ACB7YAS9</accession>
<sequence>MAGTDSWTLLNNVDSGGYVDIMYSQRDQKLYAIRDCDLKLEAWDLRDPKKTHTTVTTPVPNPDNAGEFGTSKKKYYLVESMGDILVVRRYVTHHVDNNGKVMPLPNWPYRTVNFEVMKLNSDRDNWEVVKDLDDRVLFVGLNQSVSVSTAELNLRPNSIYFADDSFDLMHKSVFEKTYFTDREFWQYEDEGASGGHDFGVFDLKGKSVRWKPWRGHRRGNTGLCYPPPPVWAFVYPQV</sequence>
<dbReference type="Proteomes" id="UP000828048">
    <property type="component" value="Chromosome 8"/>
</dbReference>
<proteinExistence type="predicted"/>
<evidence type="ECO:0000313" key="2">
    <source>
        <dbReference type="Proteomes" id="UP000828048"/>
    </source>
</evidence>
<organism evidence="1 2">
    <name type="scientific">Vaccinium darrowii</name>
    <dbReference type="NCBI Taxonomy" id="229202"/>
    <lineage>
        <taxon>Eukaryota</taxon>
        <taxon>Viridiplantae</taxon>
        <taxon>Streptophyta</taxon>
        <taxon>Embryophyta</taxon>
        <taxon>Tracheophyta</taxon>
        <taxon>Spermatophyta</taxon>
        <taxon>Magnoliopsida</taxon>
        <taxon>eudicotyledons</taxon>
        <taxon>Gunneridae</taxon>
        <taxon>Pentapetalae</taxon>
        <taxon>asterids</taxon>
        <taxon>Ericales</taxon>
        <taxon>Ericaceae</taxon>
        <taxon>Vaccinioideae</taxon>
        <taxon>Vaccinieae</taxon>
        <taxon>Vaccinium</taxon>
    </lineage>
</organism>
<protein>
    <submittedName>
        <fullName evidence="1">Uncharacterized protein</fullName>
    </submittedName>
</protein>
<reference evidence="1 2" key="1">
    <citation type="journal article" date="2021" name="Hortic Res">
        <title>High-quality reference genome and annotation aids understanding of berry development for evergreen blueberry (Vaccinium darrowii).</title>
        <authorList>
            <person name="Yu J."/>
            <person name="Hulse-Kemp A.M."/>
            <person name="Babiker E."/>
            <person name="Staton M."/>
        </authorList>
    </citation>
    <scope>NUCLEOTIDE SEQUENCE [LARGE SCALE GENOMIC DNA]</scope>
    <source>
        <strain evidence="2">cv. NJ 8807/NJ 8810</strain>
        <tissue evidence="1">Young leaf</tissue>
    </source>
</reference>
<keyword evidence="2" id="KW-1185">Reference proteome</keyword>